<dbReference type="CDD" id="cd16440">
    <property type="entry name" value="beta_Kdo_transferase_KpsC_1"/>
    <property type="match status" value="1"/>
</dbReference>
<dbReference type="Pfam" id="PF05159">
    <property type="entry name" value="Capsule_synth"/>
    <property type="match status" value="2"/>
</dbReference>
<dbReference type="CDD" id="cd16439">
    <property type="entry name" value="beta_Kdo_transferase_KpsC_2"/>
    <property type="match status" value="1"/>
</dbReference>
<dbReference type="Proteomes" id="UP001378242">
    <property type="component" value="Unassembled WGS sequence"/>
</dbReference>
<sequence length="654" mass="73667">MFRIESSAVVGWGHKATAAQARAYARRHALPYIALEDGFVRSLTLASAGYPAMSMVVDHQGIYYDARQPSDLEQLILEAPERQDEALLMRARTAMQRLRHQRLSKYNHAPERQLPARTKARRVLVVDQTSGDASIEGGMATQATFLAMLREACAEPEAEVWVKTHPDVIAGKKQGYLVEEARRLGCTLLSDDINPWSLFEQVDAVHVVTSQLGFEALLAGLPVTCHGLPFYAGWGLTEDRQACERRGESRRLEQVFAAAYLEYSRYANPYTGERASLEEVLQLLVDQKRQSEHLTGHWIAPGYSRWKRGFLPAFLGPWARCDFTRRESQALETLTHGTPENAPLRVLSWAGRTTQDFARSVERLGGEIWRIEDGFLRSVGLGVDLTRPLSLIVDDKAMHFDAQRASTLEDWLEHHELDDAELARARRLRERIIALGLSKYNAEHDTLPDLRALAGEREIVLVVGQVESDASIRHACPGIKTHRELLEAARELHPDAYMIYKPHPDVVSGGRRGEMSGENTPEDLVLTSGDICQLLEQVDHVHTLCSLAGFEALLRGVEVTTHGLPFYAGWGLTHDRVSCERRTRRLSLDALVAGALIEYPLYVDPVYGHHCNAETVVTILEQQRTMLRNGTRKITLPWKTRLYRGYRALFIGRH</sequence>
<organism evidence="1 2">
    <name type="scientific">Cobetia marina</name>
    <name type="common">Deleya marina</name>
    <dbReference type="NCBI Taxonomy" id="28258"/>
    <lineage>
        <taxon>Bacteria</taxon>
        <taxon>Pseudomonadati</taxon>
        <taxon>Pseudomonadota</taxon>
        <taxon>Gammaproteobacteria</taxon>
        <taxon>Oceanospirillales</taxon>
        <taxon>Halomonadaceae</taxon>
        <taxon>Cobetia</taxon>
    </lineage>
</organism>
<keyword evidence="2" id="KW-1185">Reference proteome</keyword>
<dbReference type="EMBL" id="JBAKAP010000003">
    <property type="protein sequence ID" value="MEL0615891.1"/>
    <property type="molecule type" value="Genomic_DNA"/>
</dbReference>
<proteinExistence type="predicted"/>
<comment type="caution">
    <text evidence="1">The sequence shown here is derived from an EMBL/GenBank/DDBJ whole genome shotgun (WGS) entry which is preliminary data.</text>
</comment>
<name>A0ABU9GBP4_COBMA</name>
<reference evidence="1 2" key="1">
    <citation type="submission" date="2024-02" db="EMBL/GenBank/DDBJ databases">
        <title>Bacteria isolated from the canopy kelp, Nereocystis luetkeana.</title>
        <authorList>
            <person name="Pfister C.A."/>
            <person name="Younker I.T."/>
            <person name="Light S.H."/>
        </authorList>
    </citation>
    <scope>NUCLEOTIDE SEQUENCE [LARGE SCALE GENOMIC DNA]</scope>
    <source>
        <strain evidence="1 2">TI.5.07</strain>
    </source>
</reference>
<dbReference type="RefSeq" id="WP_341541987.1">
    <property type="nucleotide sequence ID" value="NZ_JBAKAP010000003.1"/>
</dbReference>
<gene>
    <name evidence="1" type="ORF">V6243_03540</name>
</gene>
<protein>
    <submittedName>
        <fullName evidence="1">Capsular polysaccharide biosynthesis protein</fullName>
    </submittedName>
</protein>
<dbReference type="InterPro" id="IPR007833">
    <property type="entry name" value="Capsule_polysaccharide_synth"/>
</dbReference>
<evidence type="ECO:0000313" key="2">
    <source>
        <dbReference type="Proteomes" id="UP001378242"/>
    </source>
</evidence>
<accession>A0ABU9GBP4</accession>
<evidence type="ECO:0000313" key="1">
    <source>
        <dbReference type="EMBL" id="MEL0615891.1"/>
    </source>
</evidence>